<keyword evidence="2" id="KW-0472">Membrane</keyword>
<protein>
    <submittedName>
        <fullName evidence="3">Uncharacterized protein</fullName>
    </submittedName>
</protein>
<keyword evidence="2" id="KW-1133">Transmembrane helix</keyword>
<proteinExistence type="predicted"/>
<name>W9J7J6_FUSOX</name>
<dbReference type="VEuPathDB" id="FungiDB:FOZG_18489"/>
<keyword evidence="2" id="KW-0812">Transmembrane</keyword>
<evidence type="ECO:0000256" key="1">
    <source>
        <dbReference type="SAM" id="MobiDB-lite"/>
    </source>
</evidence>
<dbReference type="EMBL" id="JH717955">
    <property type="protein sequence ID" value="EWZ27801.1"/>
    <property type="molecule type" value="Genomic_DNA"/>
</dbReference>
<feature type="region of interest" description="Disordered" evidence="1">
    <location>
        <begin position="1"/>
        <end position="123"/>
    </location>
</feature>
<reference evidence="3" key="1">
    <citation type="submission" date="2011-06" db="EMBL/GenBank/DDBJ databases">
        <title>The Genome Sequence of Fusarium oxysporum Fo47.</title>
        <authorList>
            <consortium name="The Broad Institute Genome Sequencing Platform"/>
            <person name="Ma L.-J."/>
            <person name="Gale L.R."/>
            <person name="Schwartz D.C."/>
            <person name="Zhou S."/>
            <person name="Corby-Kistler H."/>
            <person name="Young S.K."/>
            <person name="Zeng Q."/>
            <person name="Gargeya S."/>
            <person name="Fitzgerald M."/>
            <person name="Haas B."/>
            <person name="Abouelleil A."/>
            <person name="Alvarado L."/>
            <person name="Arachchi H.M."/>
            <person name="Berlin A."/>
            <person name="Brown A."/>
            <person name="Chapman S.B."/>
            <person name="Chen Z."/>
            <person name="Dunbar C."/>
            <person name="Freedman E."/>
            <person name="Gearin G."/>
            <person name="Gellesch M."/>
            <person name="Goldberg J."/>
            <person name="Griggs A."/>
            <person name="Gujja S."/>
            <person name="Heiman D."/>
            <person name="Howarth C."/>
            <person name="Larson L."/>
            <person name="Lui A."/>
            <person name="MacDonald P.J.P."/>
            <person name="Mehta T."/>
            <person name="Montmayeur A."/>
            <person name="Murphy C."/>
            <person name="Neiman D."/>
            <person name="Pearson M."/>
            <person name="Priest M."/>
            <person name="Roberts A."/>
            <person name="Saif S."/>
            <person name="Shea T."/>
            <person name="Shenoy N."/>
            <person name="Sisk P."/>
            <person name="Stolte C."/>
            <person name="Sykes S."/>
            <person name="Wortman J."/>
            <person name="Nusbaum C."/>
            <person name="Birren B."/>
        </authorList>
    </citation>
    <scope>NUCLEOTIDE SEQUENCE [LARGE SCALE GENOMIC DNA]</scope>
    <source>
        <strain evidence="3">Fo47</strain>
    </source>
</reference>
<dbReference type="HOGENOM" id="CLU_1686674_0_0_1"/>
<reference evidence="3" key="2">
    <citation type="submission" date="2012-06" db="EMBL/GenBank/DDBJ databases">
        <title>Annotation of the Genome Sequence of Fusarium oxysporum Fo47.</title>
        <authorList>
            <consortium name="The Broad Institute Genomics Platform"/>
            <person name="Ma L.-J."/>
            <person name="Corby-Kistler H."/>
            <person name="Broz K."/>
            <person name="Gale L.R."/>
            <person name="Jonkers W."/>
            <person name="O'Donnell K."/>
            <person name="Ploetz R."/>
            <person name="Steinberg C."/>
            <person name="Schwartz D.C."/>
            <person name="VanEtten H."/>
            <person name="Zhou S."/>
            <person name="Young S.K."/>
            <person name="Zeng Q."/>
            <person name="Gargeya S."/>
            <person name="Fitzgerald M."/>
            <person name="Abouelleil A."/>
            <person name="Alvarado L."/>
            <person name="Chapman S.B."/>
            <person name="Gainer-Dewar J."/>
            <person name="Goldberg J."/>
            <person name="Griggs A."/>
            <person name="Gujja S."/>
            <person name="Hansen M."/>
            <person name="Howarth C."/>
            <person name="Imamovic A."/>
            <person name="Ireland A."/>
            <person name="Larimer J."/>
            <person name="McCowan C."/>
            <person name="Murphy C."/>
            <person name="Pearson M."/>
            <person name="Poon T.W."/>
            <person name="Priest M."/>
            <person name="Roberts A."/>
            <person name="Saif S."/>
            <person name="Shea T."/>
            <person name="Sykes S."/>
            <person name="Wortman J."/>
            <person name="Nusbaum C."/>
            <person name="Birren B."/>
        </authorList>
    </citation>
    <scope>NUCLEOTIDE SEQUENCE</scope>
    <source>
        <strain evidence="3">Fo47</strain>
    </source>
</reference>
<sequence length="180" mass="19211">MAPKSPHRKPRRNAGPTSQGSPRPRSSGSTTTGSSCPQSPCSSDFQEQDATGRPSTSSSRSPSPEASSASNPASSSSGLSTPSMEELETSEIKVQDPFTSPLKDADASHSGTDKAPVDDQPEDDGYVQETVFLNHLIVLWSWIQFSIRHWKVVVSVLFTTVAVAICIGICYLDKGNDLLT</sequence>
<evidence type="ECO:0000313" key="3">
    <source>
        <dbReference type="EMBL" id="EWZ27801.1"/>
    </source>
</evidence>
<accession>W9J7J6</accession>
<feature type="transmembrane region" description="Helical" evidence="2">
    <location>
        <begin position="152"/>
        <end position="172"/>
    </location>
</feature>
<feature type="compositionally biased region" description="Basic and acidic residues" evidence="1">
    <location>
        <begin position="103"/>
        <end position="117"/>
    </location>
</feature>
<evidence type="ECO:0000256" key="2">
    <source>
        <dbReference type="SAM" id="Phobius"/>
    </source>
</evidence>
<organism evidence="3">
    <name type="scientific">Fusarium oxysporum Fo47</name>
    <dbReference type="NCBI Taxonomy" id="660027"/>
    <lineage>
        <taxon>Eukaryota</taxon>
        <taxon>Fungi</taxon>
        <taxon>Dikarya</taxon>
        <taxon>Ascomycota</taxon>
        <taxon>Pezizomycotina</taxon>
        <taxon>Sordariomycetes</taxon>
        <taxon>Hypocreomycetidae</taxon>
        <taxon>Hypocreales</taxon>
        <taxon>Nectriaceae</taxon>
        <taxon>Fusarium</taxon>
        <taxon>Fusarium oxysporum species complex</taxon>
    </lineage>
</organism>
<gene>
    <name evidence="3" type="ORF">FOZG_18489</name>
</gene>
<dbReference type="Proteomes" id="UP000030766">
    <property type="component" value="Unassembled WGS sequence"/>
</dbReference>
<feature type="compositionally biased region" description="Basic residues" evidence="1">
    <location>
        <begin position="1"/>
        <end position="12"/>
    </location>
</feature>
<feature type="compositionally biased region" description="Low complexity" evidence="1">
    <location>
        <begin position="54"/>
        <end position="83"/>
    </location>
</feature>
<feature type="compositionally biased region" description="Low complexity" evidence="1">
    <location>
        <begin position="15"/>
        <end position="43"/>
    </location>
</feature>
<dbReference type="AlphaFoldDB" id="W9J7J6"/>